<feature type="domain" description="GATA-type" evidence="8">
    <location>
        <begin position="173"/>
        <end position="226"/>
    </location>
</feature>
<reference evidence="9 10" key="1">
    <citation type="submission" date="2024-04" db="EMBL/GenBank/DDBJ databases">
        <title>genome sequences of Mucor flavus KT1a and Helicostylum pulchrum KT1b strains isolation_sourced from the surface of a dry-aged beef.</title>
        <authorList>
            <person name="Toyotome T."/>
            <person name="Hosono M."/>
            <person name="Torimaru M."/>
            <person name="Fukuda K."/>
            <person name="Mikami N."/>
        </authorList>
    </citation>
    <scope>NUCLEOTIDE SEQUENCE [LARGE SCALE GENOMIC DNA]</scope>
    <source>
        <strain evidence="9 10">KT1b</strain>
    </source>
</reference>
<evidence type="ECO:0000256" key="2">
    <source>
        <dbReference type="ARBA" id="ARBA00022723"/>
    </source>
</evidence>
<feature type="region of interest" description="Disordered" evidence="7">
    <location>
        <begin position="127"/>
        <end position="155"/>
    </location>
</feature>
<dbReference type="InterPro" id="IPR013088">
    <property type="entry name" value="Znf_NHR/GATA"/>
</dbReference>
<feature type="region of interest" description="Disordered" evidence="7">
    <location>
        <begin position="221"/>
        <end position="258"/>
    </location>
</feature>
<dbReference type="Gene3D" id="3.30.50.10">
    <property type="entry name" value="Erythroid Transcription Factor GATA-1, subunit A"/>
    <property type="match status" value="1"/>
</dbReference>
<name>A0ABP9Y5I1_9FUNG</name>
<evidence type="ECO:0000256" key="3">
    <source>
        <dbReference type="ARBA" id="ARBA00022771"/>
    </source>
</evidence>
<keyword evidence="3 6" id="KW-0863">Zinc-finger</keyword>
<evidence type="ECO:0000313" key="9">
    <source>
        <dbReference type="EMBL" id="GAA5802098.1"/>
    </source>
</evidence>
<proteinExistence type="predicted"/>
<evidence type="ECO:0000313" key="10">
    <source>
        <dbReference type="Proteomes" id="UP001476247"/>
    </source>
</evidence>
<dbReference type="PANTHER" id="PTHR10071">
    <property type="entry name" value="TRANSCRIPTION FACTOR GATA FAMILY MEMBER"/>
    <property type="match status" value="1"/>
</dbReference>
<dbReference type="PANTHER" id="PTHR10071:SF281">
    <property type="entry name" value="BOX A-BINDING FACTOR-RELATED"/>
    <property type="match status" value="1"/>
</dbReference>
<comment type="subcellular location">
    <subcellularLocation>
        <location evidence="1">Nucleus</location>
    </subcellularLocation>
</comment>
<dbReference type="Proteomes" id="UP001476247">
    <property type="component" value="Unassembled WGS sequence"/>
</dbReference>
<dbReference type="InterPro" id="IPR000679">
    <property type="entry name" value="Znf_GATA"/>
</dbReference>
<dbReference type="PROSITE" id="PS50114">
    <property type="entry name" value="GATA_ZN_FINGER_2"/>
    <property type="match status" value="1"/>
</dbReference>
<evidence type="ECO:0000256" key="5">
    <source>
        <dbReference type="ARBA" id="ARBA00023242"/>
    </source>
</evidence>
<evidence type="ECO:0000256" key="6">
    <source>
        <dbReference type="PROSITE-ProRule" id="PRU00094"/>
    </source>
</evidence>
<evidence type="ECO:0000256" key="1">
    <source>
        <dbReference type="ARBA" id="ARBA00004123"/>
    </source>
</evidence>
<dbReference type="EMBL" id="BAABUJ010000021">
    <property type="protein sequence ID" value="GAA5802098.1"/>
    <property type="molecule type" value="Genomic_DNA"/>
</dbReference>
<dbReference type="PROSITE" id="PS00344">
    <property type="entry name" value="GATA_ZN_FINGER_1"/>
    <property type="match status" value="1"/>
</dbReference>
<keyword evidence="10" id="KW-1185">Reference proteome</keyword>
<dbReference type="InterPro" id="IPR039355">
    <property type="entry name" value="Transcription_factor_GATA"/>
</dbReference>
<dbReference type="SMART" id="SM00401">
    <property type="entry name" value="ZnF_GATA"/>
    <property type="match status" value="1"/>
</dbReference>
<dbReference type="SUPFAM" id="SSF57716">
    <property type="entry name" value="Glucocorticoid receptor-like (DNA-binding domain)"/>
    <property type="match status" value="1"/>
</dbReference>
<keyword evidence="2" id="KW-0479">Metal-binding</keyword>
<comment type="caution">
    <text evidence="9">The sequence shown here is derived from an EMBL/GenBank/DDBJ whole genome shotgun (WGS) entry which is preliminary data.</text>
</comment>
<dbReference type="Pfam" id="PF00320">
    <property type="entry name" value="GATA"/>
    <property type="match status" value="1"/>
</dbReference>
<sequence>MYSTQHNYYPMDFFIPMDTIDPSTVMEYSHYNTETMDTNEMSHVPQPISSSSAHDVFMLSPLLKENSLDFTGFHQSTSLENLFDSNFSESTEEYNYSPSPVLSPLEDIFGVSNGIYKGEEYEEACEEAYEEEEEEEQEDDEESDPDWPNNVTPNTVITTTSSSICKRKKINEPTTQIQCTNCTTTTTPLWRRNPEGHSLCNACGLFLKLHGVVRPLSLKTDVIKKRNRNHGNKKSRRGGSVKKKNKRSKRSTSTGRKE</sequence>
<feature type="compositionally biased region" description="Basic residues" evidence="7">
    <location>
        <begin position="225"/>
        <end position="250"/>
    </location>
</feature>
<evidence type="ECO:0000256" key="4">
    <source>
        <dbReference type="ARBA" id="ARBA00022833"/>
    </source>
</evidence>
<evidence type="ECO:0000259" key="8">
    <source>
        <dbReference type="PROSITE" id="PS50114"/>
    </source>
</evidence>
<feature type="compositionally biased region" description="Acidic residues" evidence="7">
    <location>
        <begin position="127"/>
        <end position="145"/>
    </location>
</feature>
<dbReference type="PRINTS" id="PR00619">
    <property type="entry name" value="GATAZNFINGER"/>
</dbReference>
<gene>
    <name evidence="9" type="ORF">HPULCUR_007558</name>
</gene>
<evidence type="ECO:0000256" key="7">
    <source>
        <dbReference type="SAM" id="MobiDB-lite"/>
    </source>
</evidence>
<keyword evidence="5" id="KW-0539">Nucleus</keyword>
<keyword evidence="4" id="KW-0862">Zinc</keyword>
<dbReference type="CDD" id="cd00202">
    <property type="entry name" value="ZnF_GATA"/>
    <property type="match status" value="1"/>
</dbReference>
<protein>
    <recommendedName>
        <fullName evidence="8">GATA-type domain-containing protein</fullName>
    </recommendedName>
</protein>
<accession>A0ABP9Y5I1</accession>
<organism evidence="9 10">
    <name type="scientific">Helicostylum pulchrum</name>
    <dbReference type="NCBI Taxonomy" id="562976"/>
    <lineage>
        <taxon>Eukaryota</taxon>
        <taxon>Fungi</taxon>
        <taxon>Fungi incertae sedis</taxon>
        <taxon>Mucoromycota</taxon>
        <taxon>Mucoromycotina</taxon>
        <taxon>Mucoromycetes</taxon>
        <taxon>Mucorales</taxon>
        <taxon>Mucorineae</taxon>
        <taxon>Mucoraceae</taxon>
        <taxon>Helicostylum</taxon>
    </lineage>
</organism>